<gene>
    <name evidence="2" type="ORF">HHL22_15510</name>
</gene>
<dbReference type="PROSITE" id="PS51257">
    <property type="entry name" value="PROKAR_LIPOPROTEIN"/>
    <property type="match status" value="1"/>
</dbReference>
<dbReference type="AlphaFoldDB" id="A0A7Y0FNP7"/>
<dbReference type="Proteomes" id="UP000559626">
    <property type="component" value="Unassembled WGS sequence"/>
</dbReference>
<evidence type="ECO:0000256" key="1">
    <source>
        <dbReference type="SAM" id="SignalP"/>
    </source>
</evidence>
<protein>
    <recommendedName>
        <fullName evidence="4">Lipoprotein</fullName>
    </recommendedName>
</protein>
<organism evidence="2 3">
    <name type="scientific">Hymenobacter polaris</name>
    <dbReference type="NCBI Taxonomy" id="2682546"/>
    <lineage>
        <taxon>Bacteria</taxon>
        <taxon>Pseudomonadati</taxon>
        <taxon>Bacteroidota</taxon>
        <taxon>Cytophagia</taxon>
        <taxon>Cytophagales</taxon>
        <taxon>Hymenobacteraceae</taxon>
        <taxon>Hymenobacter</taxon>
    </lineage>
</organism>
<feature type="chain" id="PRO_5030569342" description="Lipoprotein" evidence="1">
    <location>
        <begin position="20"/>
        <end position="206"/>
    </location>
</feature>
<evidence type="ECO:0008006" key="4">
    <source>
        <dbReference type="Google" id="ProtNLM"/>
    </source>
</evidence>
<reference evidence="2 3" key="1">
    <citation type="submission" date="2020-04" db="EMBL/GenBank/DDBJ databases">
        <title>Hymenobacter polaris sp. nov., isolated from Arctic soil.</title>
        <authorList>
            <person name="Dahal R.H."/>
        </authorList>
    </citation>
    <scope>NUCLEOTIDE SEQUENCE [LARGE SCALE GENOMIC DNA]</scope>
    <source>
        <strain evidence="2 3">RP-2-7</strain>
    </source>
</reference>
<sequence>MLRKLLLALLGSPLLVLLAGCCGNTPCDCQDLLADSLYFSFRTQGANAFSNTEIATVYLARYDSTRAGLSLDSLPLVRSQRVNNTLKRRLAASPISVDTTGLLILSNNAPFAAATAGGNISRYRYRLYVPQDSAGTFKKHTFTTFSLDRIRVIGRYQADGCCTCYENSLKRVRILGGNFTDPNIITNTTEAGSGSNRVPVVIQLTK</sequence>
<evidence type="ECO:0000313" key="3">
    <source>
        <dbReference type="Proteomes" id="UP000559626"/>
    </source>
</evidence>
<proteinExistence type="predicted"/>
<dbReference type="EMBL" id="JABBGH010000002">
    <property type="protein sequence ID" value="NML66614.1"/>
    <property type="molecule type" value="Genomic_DNA"/>
</dbReference>
<evidence type="ECO:0000313" key="2">
    <source>
        <dbReference type="EMBL" id="NML66614.1"/>
    </source>
</evidence>
<comment type="caution">
    <text evidence="2">The sequence shown here is derived from an EMBL/GenBank/DDBJ whole genome shotgun (WGS) entry which is preliminary data.</text>
</comment>
<keyword evidence="1" id="KW-0732">Signal</keyword>
<keyword evidence="3" id="KW-1185">Reference proteome</keyword>
<feature type="signal peptide" evidence="1">
    <location>
        <begin position="1"/>
        <end position="19"/>
    </location>
</feature>
<dbReference type="RefSeq" id="WP_169532247.1">
    <property type="nucleotide sequence ID" value="NZ_JABBGH010000002.1"/>
</dbReference>
<name>A0A7Y0FNP7_9BACT</name>
<accession>A0A7Y0FNP7</accession>